<dbReference type="InterPro" id="IPR019734">
    <property type="entry name" value="TPR_rpt"/>
</dbReference>
<dbReference type="Proteomes" id="UP001168528">
    <property type="component" value="Unassembled WGS sequence"/>
</dbReference>
<organism evidence="4 5">
    <name type="scientific">Rhodocytophaga aerolata</name>
    <dbReference type="NCBI Taxonomy" id="455078"/>
    <lineage>
        <taxon>Bacteria</taxon>
        <taxon>Pseudomonadati</taxon>
        <taxon>Bacteroidota</taxon>
        <taxon>Cytophagia</taxon>
        <taxon>Cytophagales</taxon>
        <taxon>Rhodocytophagaceae</taxon>
        <taxon>Rhodocytophaga</taxon>
    </lineage>
</organism>
<accession>A0ABT8R273</accession>
<dbReference type="Pfam" id="PF13174">
    <property type="entry name" value="TPR_6"/>
    <property type="match status" value="1"/>
</dbReference>
<dbReference type="EMBL" id="JAUKPO010000003">
    <property type="protein sequence ID" value="MDO1446014.1"/>
    <property type="molecule type" value="Genomic_DNA"/>
</dbReference>
<dbReference type="PROSITE" id="PS50293">
    <property type="entry name" value="TPR_REGION"/>
    <property type="match status" value="1"/>
</dbReference>
<keyword evidence="1" id="KW-0802">TPR repeat</keyword>
<dbReference type="Pfam" id="PF13181">
    <property type="entry name" value="TPR_8"/>
    <property type="match status" value="1"/>
</dbReference>
<evidence type="ECO:0000256" key="2">
    <source>
        <dbReference type="SAM" id="Phobius"/>
    </source>
</evidence>
<evidence type="ECO:0000313" key="5">
    <source>
        <dbReference type="Proteomes" id="UP001168528"/>
    </source>
</evidence>
<dbReference type="Pfam" id="PF09976">
    <property type="entry name" value="TPR_21"/>
    <property type="match status" value="1"/>
</dbReference>
<evidence type="ECO:0000256" key="1">
    <source>
        <dbReference type="PROSITE-ProRule" id="PRU00339"/>
    </source>
</evidence>
<feature type="repeat" description="TPR" evidence="1">
    <location>
        <begin position="147"/>
        <end position="180"/>
    </location>
</feature>
<keyword evidence="5" id="KW-1185">Reference proteome</keyword>
<reference evidence="4" key="1">
    <citation type="submission" date="2023-07" db="EMBL/GenBank/DDBJ databases">
        <title>The genome sequence of Rhodocytophaga aerolata KACC 12507.</title>
        <authorList>
            <person name="Zhang X."/>
        </authorList>
    </citation>
    <scope>NUCLEOTIDE SEQUENCE</scope>
    <source>
        <strain evidence="4">KACC 12507</strain>
    </source>
</reference>
<dbReference type="SUPFAM" id="SSF48452">
    <property type="entry name" value="TPR-like"/>
    <property type="match status" value="1"/>
</dbReference>
<dbReference type="RefSeq" id="WP_302036820.1">
    <property type="nucleotide sequence ID" value="NZ_JAUKPO010000003.1"/>
</dbReference>
<dbReference type="Gene3D" id="1.25.40.10">
    <property type="entry name" value="Tetratricopeptide repeat domain"/>
    <property type="match status" value="1"/>
</dbReference>
<proteinExistence type="predicted"/>
<gene>
    <name evidence="4" type="ORF">Q0590_07110</name>
</gene>
<dbReference type="InterPro" id="IPR011990">
    <property type="entry name" value="TPR-like_helical_dom_sf"/>
</dbReference>
<feature type="transmembrane region" description="Helical" evidence="2">
    <location>
        <begin position="40"/>
        <end position="61"/>
    </location>
</feature>
<evidence type="ECO:0000313" key="4">
    <source>
        <dbReference type="EMBL" id="MDO1446014.1"/>
    </source>
</evidence>
<dbReference type="InterPro" id="IPR018704">
    <property type="entry name" value="SecYEG/CpoB_TPR"/>
</dbReference>
<name>A0ABT8R273_9BACT</name>
<dbReference type="SMART" id="SM00028">
    <property type="entry name" value="TPR"/>
    <property type="match status" value="3"/>
</dbReference>
<comment type="caution">
    <text evidence="4">The sequence shown here is derived from an EMBL/GenBank/DDBJ whole genome shotgun (WGS) entry which is preliminary data.</text>
</comment>
<keyword evidence="2" id="KW-0812">Transmembrane</keyword>
<keyword evidence="2" id="KW-0472">Membrane</keyword>
<protein>
    <submittedName>
        <fullName evidence="4">Tetratricopeptide repeat protein</fullName>
    </submittedName>
</protein>
<feature type="domain" description="Ancillary SecYEG translocon subunit/Cell division coordinator CpoB TPR" evidence="3">
    <location>
        <begin position="35"/>
        <end position="137"/>
    </location>
</feature>
<dbReference type="PROSITE" id="PS50005">
    <property type="entry name" value="TPR"/>
    <property type="match status" value="1"/>
</dbReference>
<evidence type="ECO:0000259" key="3">
    <source>
        <dbReference type="Pfam" id="PF09976"/>
    </source>
</evidence>
<keyword evidence="2" id="KW-1133">Transmembrane helix</keyword>
<sequence>MAKKNTAASGSKLMEKPDTMTADISNDSEIVQRLQRNRNILLGVVIALVVLVAGWFGYNYYKQTKNQEAQTYMFPAVYHFEADSLNKALKGDGINDGLETIADEYGMTDAGNLAQFYAGVAYLKQGKFDNAINYLKDFKSSDLLVQARAYALVGDAYMEKNQLGEAITYYEKAANYKPNSFFTPQYLMQLALAQELNKNTSAAIDTYNKIINEYPNAAEITNAKKYKSKLEGLAGTGK</sequence>